<proteinExistence type="predicted"/>
<dbReference type="AlphaFoldDB" id="A0A841SW03"/>
<dbReference type="Proteomes" id="UP000535838">
    <property type="component" value="Unassembled WGS sequence"/>
</dbReference>
<name>A0A841SW03_9BACL</name>
<keyword evidence="1" id="KW-0812">Transmembrane</keyword>
<keyword evidence="1" id="KW-0472">Membrane</keyword>
<evidence type="ECO:0008006" key="4">
    <source>
        <dbReference type="Google" id="ProtNLM"/>
    </source>
</evidence>
<gene>
    <name evidence="2" type="ORF">H7B67_18440</name>
</gene>
<comment type="caution">
    <text evidence="2">The sequence shown here is derived from an EMBL/GenBank/DDBJ whole genome shotgun (WGS) entry which is preliminary data.</text>
</comment>
<organism evidence="2 3">
    <name type="scientific">Cohnella thailandensis</name>
    <dbReference type="NCBI Taxonomy" id="557557"/>
    <lineage>
        <taxon>Bacteria</taxon>
        <taxon>Bacillati</taxon>
        <taxon>Bacillota</taxon>
        <taxon>Bacilli</taxon>
        <taxon>Bacillales</taxon>
        <taxon>Paenibacillaceae</taxon>
        <taxon>Cohnella</taxon>
    </lineage>
</organism>
<keyword evidence="3" id="KW-1185">Reference proteome</keyword>
<accession>A0A841SW03</accession>
<evidence type="ECO:0000313" key="2">
    <source>
        <dbReference type="EMBL" id="MBB6636104.1"/>
    </source>
</evidence>
<dbReference type="RefSeq" id="WP_185121338.1">
    <property type="nucleotide sequence ID" value="NZ_JACJVQ010000017.1"/>
</dbReference>
<evidence type="ECO:0000313" key="3">
    <source>
        <dbReference type="Proteomes" id="UP000535838"/>
    </source>
</evidence>
<reference evidence="2 3" key="1">
    <citation type="submission" date="2020-08" db="EMBL/GenBank/DDBJ databases">
        <title>Cohnella phylogeny.</title>
        <authorList>
            <person name="Dunlap C."/>
        </authorList>
    </citation>
    <scope>NUCLEOTIDE SEQUENCE [LARGE SCALE GENOMIC DNA]</scope>
    <source>
        <strain evidence="2 3">DSM 25241</strain>
    </source>
</reference>
<dbReference type="EMBL" id="JACJVQ010000017">
    <property type="protein sequence ID" value="MBB6636104.1"/>
    <property type="molecule type" value="Genomic_DNA"/>
</dbReference>
<protein>
    <recommendedName>
        <fullName evidence="4">Signal transduction histidine kinase</fullName>
    </recommendedName>
</protein>
<feature type="transmembrane region" description="Helical" evidence="1">
    <location>
        <begin position="6"/>
        <end position="22"/>
    </location>
</feature>
<sequence>MKDNPTLIFALAAFVLAAVIIWQRDNIPQKLKRGMAIVSLFLVAFAFFLIVYTVFTAGG</sequence>
<evidence type="ECO:0000256" key="1">
    <source>
        <dbReference type="SAM" id="Phobius"/>
    </source>
</evidence>
<keyword evidence="1" id="KW-1133">Transmembrane helix</keyword>
<feature type="transmembrane region" description="Helical" evidence="1">
    <location>
        <begin position="34"/>
        <end position="55"/>
    </location>
</feature>